<gene>
    <name evidence="7" type="ORF">SNE40_005241</name>
</gene>
<evidence type="ECO:0000313" key="7">
    <source>
        <dbReference type="EMBL" id="KAK6187153.1"/>
    </source>
</evidence>
<evidence type="ECO:0000256" key="5">
    <source>
        <dbReference type="RuleBase" id="RU004453"/>
    </source>
</evidence>
<dbReference type="InterPro" id="IPR001579">
    <property type="entry name" value="Glyco_hydro_18_chit_AS"/>
</dbReference>
<dbReference type="GO" id="GO:0008061">
    <property type="term" value="F:chitin binding"/>
    <property type="evidence" value="ECO:0007669"/>
    <property type="project" value="InterPro"/>
</dbReference>
<evidence type="ECO:0000256" key="3">
    <source>
        <dbReference type="ARBA" id="ARBA00023295"/>
    </source>
</evidence>
<evidence type="ECO:0000256" key="1">
    <source>
        <dbReference type="ARBA" id="ARBA00022801"/>
    </source>
</evidence>
<dbReference type="Proteomes" id="UP001347796">
    <property type="component" value="Unassembled WGS sequence"/>
</dbReference>
<dbReference type="EMBL" id="JAZGQO010000004">
    <property type="protein sequence ID" value="KAK6187153.1"/>
    <property type="molecule type" value="Genomic_DNA"/>
</dbReference>
<dbReference type="GO" id="GO:0005576">
    <property type="term" value="C:extracellular region"/>
    <property type="evidence" value="ECO:0007669"/>
    <property type="project" value="TreeGrafter"/>
</dbReference>
<comment type="similarity">
    <text evidence="5">Belongs to the glycosyl hydrolase 18 family.</text>
</comment>
<evidence type="ECO:0000259" key="6">
    <source>
        <dbReference type="PROSITE" id="PS51910"/>
    </source>
</evidence>
<dbReference type="GO" id="GO:0005975">
    <property type="term" value="P:carbohydrate metabolic process"/>
    <property type="evidence" value="ECO:0007669"/>
    <property type="project" value="InterPro"/>
</dbReference>
<sequence length="436" mass="49774">MANIIIVSILLIGYTLFTVTYGQLDLYRRVCYFPSWKHARLGPTQFSPDNITDPTLCTHIVIAFAGVDPQSFNIKPLQYDEDGPTGLWRNMTNIKLRSPFTKILLAVGGWDFGVLPFSKLVETDTGIDSFAINAANFLRERNFDGLDIDWEYPGQFGSPAGDKYRFTLLLKVISQRFKQESVDRGLPRLLLSVAVPVEKEFVDQGFEIPKISRHVDFINLMSYDMYGPWGEVIGHHSALYGKPGDTPYMAPRNVNWVVNYWIDKGMPYDKIVVGVPFYGRTFATINQTTHEPGVSFKSGGIGGPYTQSNGLIGAFELCQVLNDPRYRIEWDYQSQVPFAYSDTDWIGYDDKQSIRTKTNYVVSRKLGGVMIWDISLDDFSGQFCNQGKYPLLTEIKKLLTLNSIARPSRPRRPVYNINPVLTYRDYYRLWLNKFIG</sequence>
<evidence type="ECO:0000313" key="8">
    <source>
        <dbReference type="Proteomes" id="UP001347796"/>
    </source>
</evidence>
<dbReference type="InterPro" id="IPR029070">
    <property type="entry name" value="Chitinase_insertion_sf"/>
</dbReference>
<proteinExistence type="inferred from homology"/>
<comment type="caution">
    <text evidence="7">The sequence shown here is derived from an EMBL/GenBank/DDBJ whole genome shotgun (WGS) entry which is preliminary data.</text>
</comment>
<evidence type="ECO:0000256" key="2">
    <source>
        <dbReference type="ARBA" id="ARBA00023157"/>
    </source>
</evidence>
<dbReference type="InterPro" id="IPR050314">
    <property type="entry name" value="Glycosyl_Hydrlase_18"/>
</dbReference>
<dbReference type="AlphaFoldDB" id="A0AAN8PX87"/>
<reference evidence="7 8" key="1">
    <citation type="submission" date="2024-01" db="EMBL/GenBank/DDBJ databases">
        <title>The genome of the rayed Mediterranean limpet Patella caerulea (Linnaeus, 1758).</title>
        <authorList>
            <person name="Anh-Thu Weber A."/>
            <person name="Halstead-Nussloch G."/>
        </authorList>
    </citation>
    <scope>NUCLEOTIDE SEQUENCE [LARGE SCALE GENOMIC DNA]</scope>
    <source>
        <strain evidence="7">AATW-2023a</strain>
        <tissue evidence="7">Whole specimen</tissue>
    </source>
</reference>
<organism evidence="7 8">
    <name type="scientific">Patella caerulea</name>
    <name type="common">Rayed Mediterranean limpet</name>
    <dbReference type="NCBI Taxonomy" id="87958"/>
    <lineage>
        <taxon>Eukaryota</taxon>
        <taxon>Metazoa</taxon>
        <taxon>Spiralia</taxon>
        <taxon>Lophotrochozoa</taxon>
        <taxon>Mollusca</taxon>
        <taxon>Gastropoda</taxon>
        <taxon>Patellogastropoda</taxon>
        <taxon>Patelloidea</taxon>
        <taxon>Patellidae</taxon>
        <taxon>Patella</taxon>
    </lineage>
</organism>
<dbReference type="PANTHER" id="PTHR11177">
    <property type="entry name" value="CHITINASE"/>
    <property type="match status" value="1"/>
</dbReference>
<keyword evidence="2" id="KW-1015">Disulfide bond</keyword>
<name>A0AAN8PX87_PATCE</name>
<feature type="domain" description="GH18" evidence="6">
    <location>
        <begin position="27"/>
        <end position="402"/>
    </location>
</feature>
<dbReference type="PROSITE" id="PS51910">
    <property type="entry name" value="GH18_2"/>
    <property type="match status" value="1"/>
</dbReference>
<dbReference type="GO" id="GO:0006032">
    <property type="term" value="P:chitin catabolic process"/>
    <property type="evidence" value="ECO:0007669"/>
    <property type="project" value="TreeGrafter"/>
</dbReference>
<dbReference type="PANTHER" id="PTHR11177:SF317">
    <property type="entry name" value="CHITINASE 12-RELATED"/>
    <property type="match status" value="1"/>
</dbReference>
<dbReference type="InterPro" id="IPR017853">
    <property type="entry name" value="GH"/>
</dbReference>
<dbReference type="InterPro" id="IPR011583">
    <property type="entry name" value="Chitinase_II/V-like_cat"/>
</dbReference>
<keyword evidence="1 4" id="KW-0378">Hydrolase</keyword>
<evidence type="ECO:0000256" key="4">
    <source>
        <dbReference type="RuleBase" id="RU000489"/>
    </source>
</evidence>
<dbReference type="FunFam" id="3.10.50.10:FF:000001">
    <property type="entry name" value="Chitinase 3-like 1"/>
    <property type="match status" value="1"/>
</dbReference>
<protein>
    <recommendedName>
        <fullName evidence="6">GH18 domain-containing protein</fullName>
    </recommendedName>
</protein>
<dbReference type="Gene3D" id="3.20.20.80">
    <property type="entry name" value="Glycosidases"/>
    <property type="match status" value="1"/>
</dbReference>
<accession>A0AAN8PX87</accession>
<dbReference type="InterPro" id="IPR001223">
    <property type="entry name" value="Glyco_hydro18_cat"/>
</dbReference>
<dbReference type="PROSITE" id="PS01095">
    <property type="entry name" value="GH18_1"/>
    <property type="match status" value="1"/>
</dbReference>
<dbReference type="SUPFAM" id="SSF54556">
    <property type="entry name" value="Chitinase insertion domain"/>
    <property type="match status" value="1"/>
</dbReference>
<dbReference type="Gene3D" id="3.10.50.10">
    <property type="match status" value="1"/>
</dbReference>
<keyword evidence="3 4" id="KW-0326">Glycosidase</keyword>
<dbReference type="GO" id="GO:0004568">
    <property type="term" value="F:chitinase activity"/>
    <property type="evidence" value="ECO:0007669"/>
    <property type="project" value="UniProtKB-ARBA"/>
</dbReference>
<keyword evidence="8" id="KW-1185">Reference proteome</keyword>
<dbReference type="SMART" id="SM00636">
    <property type="entry name" value="Glyco_18"/>
    <property type="match status" value="1"/>
</dbReference>
<dbReference type="SUPFAM" id="SSF51445">
    <property type="entry name" value="(Trans)glycosidases"/>
    <property type="match status" value="1"/>
</dbReference>
<dbReference type="Pfam" id="PF00704">
    <property type="entry name" value="Glyco_hydro_18"/>
    <property type="match status" value="1"/>
</dbReference>